<feature type="chain" id="PRO_5027015279" evidence="1">
    <location>
        <begin position="27"/>
        <end position="456"/>
    </location>
</feature>
<evidence type="ECO:0000313" key="2">
    <source>
        <dbReference type="EMBL" id="CAA9384999.1"/>
    </source>
</evidence>
<organism evidence="2">
    <name type="scientific">uncultured Pseudonocardia sp</name>
    <dbReference type="NCBI Taxonomy" id="211455"/>
    <lineage>
        <taxon>Bacteria</taxon>
        <taxon>Bacillati</taxon>
        <taxon>Actinomycetota</taxon>
        <taxon>Actinomycetes</taxon>
        <taxon>Pseudonocardiales</taxon>
        <taxon>Pseudonocardiaceae</taxon>
        <taxon>Pseudonocardia</taxon>
        <taxon>environmental samples</taxon>
    </lineage>
</organism>
<protein>
    <submittedName>
        <fullName evidence="2">Uncharacterized protein</fullName>
    </submittedName>
</protein>
<evidence type="ECO:0000256" key="1">
    <source>
        <dbReference type="SAM" id="SignalP"/>
    </source>
</evidence>
<proteinExistence type="predicted"/>
<name>A0A6J4NJV2_9PSEU</name>
<dbReference type="AlphaFoldDB" id="A0A6J4NJV2"/>
<keyword evidence="1" id="KW-0732">Signal</keyword>
<dbReference type="EMBL" id="CADCUS010000079">
    <property type="protein sequence ID" value="CAA9384999.1"/>
    <property type="molecule type" value="Genomic_DNA"/>
</dbReference>
<reference evidence="2" key="1">
    <citation type="submission" date="2020-02" db="EMBL/GenBank/DDBJ databases">
        <authorList>
            <person name="Meier V. D."/>
        </authorList>
    </citation>
    <scope>NUCLEOTIDE SEQUENCE</scope>
    <source>
        <strain evidence="2">AVDCRST_MAG66</strain>
    </source>
</reference>
<feature type="signal peptide" evidence="1">
    <location>
        <begin position="1"/>
        <end position="26"/>
    </location>
</feature>
<dbReference type="InterPro" id="IPR029058">
    <property type="entry name" value="AB_hydrolase_fold"/>
</dbReference>
<gene>
    <name evidence="2" type="ORF">AVDCRST_MAG66-554</name>
</gene>
<dbReference type="Gene3D" id="3.40.50.1820">
    <property type="entry name" value="alpha/beta hydrolase"/>
    <property type="match status" value="1"/>
</dbReference>
<dbReference type="SUPFAM" id="SSF53474">
    <property type="entry name" value="alpha/beta-Hydrolases"/>
    <property type="match status" value="1"/>
</dbReference>
<sequence>MTRRRAWTVLTAAALALGLTTTPATAGEREGPPDGARDGYTIVLPELAPLTVGGEPTRVLTGTHRGAGYAVEVPPDWNGELVMWAHGFRGNGPELTVDPPDYGLRQRFVEQGYAWAASSYDRNGYDIASGVRSTRDLVREFRRLVGAPERTYLTGVSMGGHVTARSIEQYPSVYDGAMPMCGVLGDVTLFDYFLDHQLVAEALAGVDFFPADADYATDELPRLYAALGLQPGDPAVTTPQAQQLRAATVLDSGGPRPGAEASYSYWKDFLFGLNVPSTAETPVEGVAADPGVVATNVGTDYAPDAPVALDEVVERVPAEEPRLRRTGALTPVAVVEGEPRVPVLSLHDLGDLFVPFAQEQVYAAEVAANGREELLVQRAIRATGHCEFSDVEAGTAWDDLTAWVEGGERPEGDDVLDPAAVADPAYGCRFSDRAAFDAAGPVTQTSTRRLFAPCPA</sequence>
<accession>A0A6J4NJV2</accession>